<feature type="domain" description="N-acetyltransferase" evidence="1">
    <location>
        <begin position="1"/>
        <end position="93"/>
    </location>
</feature>
<dbReference type="SUPFAM" id="SSF55729">
    <property type="entry name" value="Acyl-CoA N-acyltransferases (Nat)"/>
    <property type="match status" value="1"/>
</dbReference>
<proteinExistence type="predicted"/>
<accession>A0A919JQ80</accession>
<dbReference type="PROSITE" id="PS51729">
    <property type="entry name" value="GNAT_YJDJ"/>
    <property type="match status" value="1"/>
</dbReference>
<dbReference type="InterPro" id="IPR031165">
    <property type="entry name" value="GNAT_YJDJ"/>
</dbReference>
<dbReference type="InterPro" id="IPR016181">
    <property type="entry name" value="Acyl_CoA_acyltransferase"/>
</dbReference>
<gene>
    <name evidence="3" type="ORF">Ari01nite_01930</name>
</gene>
<sequence>MSEIDLREDPGGKRFELLVDGEVGGHAAYRLRDGVVVITHSEVDPKFRGRGLGGELARRTLDELRTRGARVYPACPFFARFVADHPEYADLVE</sequence>
<evidence type="ECO:0000313" key="3">
    <source>
        <dbReference type="EMBL" id="GIE92728.1"/>
    </source>
</evidence>
<feature type="domain" description="N-acetyltransferase" evidence="2">
    <location>
        <begin position="7"/>
        <end position="93"/>
    </location>
</feature>
<dbReference type="InterPro" id="IPR000182">
    <property type="entry name" value="GNAT_dom"/>
</dbReference>
<dbReference type="PANTHER" id="PTHR31435:SF10">
    <property type="entry name" value="BSR4717 PROTEIN"/>
    <property type="match status" value="1"/>
</dbReference>
<dbReference type="RefSeq" id="WP_203778466.1">
    <property type="nucleotide sequence ID" value="NZ_BOMV01000001.1"/>
</dbReference>
<dbReference type="Gene3D" id="3.40.630.30">
    <property type="match status" value="1"/>
</dbReference>
<keyword evidence="4" id="KW-1185">Reference proteome</keyword>
<evidence type="ECO:0000259" key="2">
    <source>
        <dbReference type="PROSITE" id="PS51729"/>
    </source>
</evidence>
<evidence type="ECO:0000259" key="1">
    <source>
        <dbReference type="PROSITE" id="PS51186"/>
    </source>
</evidence>
<dbReference type="PROSITE" id="PS51186">
    <property type="entry name" value="GNAT"/>
    <property type="match status" value="1"/>
</dbReference>
<dbReference type="CDD" id="cd04301">
    <property type="entry name" value="NAT_SF"/>
    <property type="match status" value="1"/>
</dbReference>
<dbReference type="EMBL" id="BOMV01000001">
    <property type="protein sequence ID" value="GIE92728.1"/>
    <property type="molecule type" value="Genomic_DNA"/>
</dbReference>
<name>A0A919JQ80_9ACTN</name>
<dbReference type="Proteomes" id="UP000636960">
    <property type="component" value="Unassembled WGS sequence"/>
</dbReference>
<dbReference type="PANTHER" id="PTHR31435">
    <property type="entry name" value="PROTEIN NATD1"/>
    <property type="match status" value="1"/>
</dbReference>
<evidence type="ECO:0000313" key="4">
    <source>
        <dbReference type="Proteomes" id="UP000636960"/>
    </source>
</evidence>
<reference evidence="3" key="1">
    <citation type="submission" date="2021-01" db="EMBL/GenBank/DDBJ databases">
        <title>Whole genome shotgun sequence of Actinoplanes rishiriensis NBRC 108556.</title>
        <authorList>
            <person name="Komaki H."/>
            <person name="Tamura T."/>
        </authorList>
    </citation>
    <scope>NUCLEOTIDE SEQUENCE</scope>
    <source>
        <strain evidence="3">NBRC 108556</strain>
    </source>
</reference>
<comment type="caution">
    <text evidence="3">The sequence shown here is derived from an EMBL/GenBank/DDBJ whole genome shotgun (WGS) entry which is preliminary data.</text>
</comment>
<organism evidence="3 4">
    <name type="scientific">Paractinoplanes rishiriensis</name>
    <dbReference type="NCBI Taxonomy" id="1050105"/>
    <lineage>
        <taxon>Bacteria</taxon>
        <taxon>Bacillati</taxon>
        <taxon>Actinomycetota</taxon>
        <taxon>Actinomycetes</taxon>
        <taxon>Micromonosporales</taxon>
        <taxon>Micromonosporaceae</taxon>
        <taxon>Paractinoplanes</taxon>
    </lineage>
</organism>
<dbReference type="GO" id="GO:0016747">
    <property type="term" value="F:acyltransferase activity, transferring groups other than amino-acyl groups"/>
    <property type="evidence" value="ECO:0007669"/>
    <property type="project" value="InterPro"/>
</dbReference>
<dbReference type="AlphaFoldDB" id="A0A919JQ80"/>
<dbReference type="InterPro" id="IPR045057">
    <property type="entry name" value="Gcn5-rel_NAT"/>
</dbReference>
<dbReference type="Pfam" id="PF14542">
    <property type="entry name" value="Acetyltransf_CG"/>
    <property type="match status" value="1"/>
</dbReference>
<protein>
    <submittedName>
        <fullName evidence="3">N-acetyltransferase</fullName>
    </submittedName>
</protein>